<sequence length="614" mass="67997">TRSNTVRDRRGSVSSPGVAGGPQGPAQDLVTPQRATSSGGGSSHVHAHGESSRRRPSVSVGLGSGDATDAMGHLADDLAREDREEEEREEQEAFYEREAKSSRGQDDMSRMHNTPASAPVTSTVRPRLSDESTQTVIAVRRTPAAVPPRPSPSHTPSKQADIVRPPPSSPGEEEQEYFLPKGKVGRLEERMWMDCLADTWDLWHGRAGVVDGPEEYEEFQPAVDKFIEKAESSYENRCLPPTPRFVAQGLMPAWRRLVDMDCPPFDLLVKRPVKESDSKGAGGVASPIAEDLRPLQGRILDEATLRQHTAKLEPIARLLDGRGRAESIALSSTSGSSSSSAAAEAKPEDDPFHSTHPRIKVFLQRDKIPPEDARIAKSITSLFVTGHGALHAEAAQLAHIIPNRPHGQPLFYAVRHELLLSAQVTAPYWYINHYSNIFYVESVFHTEYDKDSLAALQHSPYLDALLALVKEENKKRAEARSNGIDLPQRDILDLHLSDKLPQPLLYNLIILDPTHAQSHDWTITVIKKRRADSNARTSKTYTAGDDGRWWTEDDDGTISHLAPTPSTREDPKQDMNPLLQLINCVVKVVIHLLANDKPLPSFYRDDLLKAIDIF</sequence>
<feature type="compositionally biased region" description="Low complexity" evidence="1">
    <location>
        <begin position="135"/>
        <end position="144"/>
    </location>
</feature>
<evidence type="ECO:0000313" key="2">
    <source>
        <dbReference type="EMBL" id="CTR08090.1"/>
    </source>
</evidence>
<feature type="non-terminal residue" evidence="2">
    <location>
        <position position="1"/>
    </location>
</feature>
<name>A0A0K3CHW5_RHOTO</name>
<organism evidence="2 3">
    <name type="scientific">Rhodotorula toruloides</name>
    <name type="common">Yeast</name>
    <name type="synonym">Rhodosporidium toruloides</name>
    <dbReference type="NCBI Taxonomy" id="5286"/>
    <lineage>
        <taxon>Eukaryota</taxon>
        <taxon>Fungi</taxon>
        <taxon>Dikarya</taxon>
        <taxon>Basidiomycota</taxon>
        <taxon>Pucciniomycotina</taxon>
        <taxon>Microbotryomycetes</taxon>
        <taxon>Sporidiobolales</taxon>
        <taxon>Sporidiobolaceae</taxon>
        <taxon>Rhodotorula</taxon>
    </lineage>
</organism>
<keyword evidence="3" id="KW-1185">Reference proteome</keyword>
<reference evidence="2 3" key="1">
    <citation type="submission" date="2015-07" db="EMBL/GenBank/DDBJ databases">
        <authorList>
            <person name="Cajimat M.N.B."/>
            <person name="Milazzo M.L."/>
            <person name="Fulhorst C.F."/>
        </authorList>
    </citation>
    <scope>NUCLEOTIDE SEQUENCE [LARGE SCALE GENOMIC DNA]</scope>
    <source>
        <strain evidence="2">Single colony</strain>
    </source>
</reference>
<feature type="compositionally biased region" description="Basic and acidic residues" evidence="1">
    <location>
        <begin position="94"/>
        <end position="110"/>
    </location>
</feature>
<feature type="compositionally biased region" description="Polar residues" evidence="1">
    <location>
        <begin position="111"/>
        <end position="124"/>
    </location>
</feature>
<feature type="region of interest" description="Disordered" evidence="1">
    <location>
        <begin position="1"/>
        <end position="178"/>
    </location>
</feature>
<evidence type="ECO:0000256" key="1">
    <source>
        <dbReference type="SAM" id="MobiDB-lite"/>
    </source>
</evidence>
<dbReference type="Proteomes" id="UP000199069">
    <property type="component" value="Unassembled WGS sequence"/>
</dbReference>
<proteinExistence type="predicted"/>
<accession>A0A0K3CHW5</accession>
<feature type="compositionally biased region" description="Low complexity" evidence="1">
    <location>
        <begin position="329"/>
        <end position="344"/>
    </location>
</feature>
<feature type="region of interest" description="Disordered" evidence="1">
    <location>
        <begin position="329"/>
        <end position="356"/>
    </location>
</feature>
<dbReference type="AlphaFoldDB" id="A0A0K3CHW5"/>
<evidence type="ECO:0000313" key="3">
    <source>
        <dbReference type="Proteomes" id="UP000199069"/>
    </source>
</evidence>
<gene>
    <name evidence="2" type="primary">FGENESH: predicted gene_7.336</name>
    <name evidence="2" type="ORF">BN2166_0039510</name>
</gene>
<dbReference type="EMBL" id="CWKI01000007">
    <property type="protein sequence ID" value="CTR08090.1"/>
    <property type="molecule type" value="Genomic_DNA"/>
</dbReference>
<feature type="compositionally biased region" description="Basic and acidic residues" evidence="1">
    <location>
        <begin position="1"/>
        <end position="11"/>
    </location>
</feature>
<protein>
    <submittedName>
        <fullName evidence="2">FGENESH: predicted gene_7.336 protein</fullName>
    </submittedName>
</protein>
<feature type="non-terminal residue" evidence="2">
    <location>
        <position position="614"/>
    </location>
</feature>
<feature type="compositionally biased region" description="Acidic residues" evidence="1">
    <location>
        <begin position="83"/>
        <end position="93"/>
    </location>
</feature>